<accession>A0AAN6LR34</accession>
<evidence type="ECO:0000313" key="3">
    <source>
        <dbReference type="Proteomes" id="UP001280581"/>
    </source>
</evidence>
<proteinExistence type="predicted"/>
<name>A0AAN6LR34_9PLEO</name>
<evidence type="ECO:0000313" key="2">
    <source>
        <dbReference type="EMBL" id="KAK3201195.1"/>
    </source>
</evidence>
<gene>
    <name evidence="2" type="ORF">GRF29_185g47436</name>
</gene>
<feature type="region of interest" description="Disordered" evidence="1">
    <location>
        <begin position="214"/>
        <end position="236"/>
    </location>
</feature>
<dbReference type="AlphaFoldDB" id="A0AAN6LR34"/>
<reference evidence="2 3" key="1">
    <citation type="submission" date="2021-02" db="EMBL/GenBank/DDBJ databases">
        <title>Genome assembly of Pseudopithomyces chartarum.</title>
        <authorList>
            <person name="Jauregui R."/>
            <person name="Singh J."/>
            <person name="Voisey C."/>
        </authorList>
    </citation>
    <scope>NUCLEOTIDE SEQUENCE [LARGE SCALE GENOMIC DNA]</scope>
    <source>
        <strain evidence="2 3">AGR01</strain>
    </source>
</reference>
<dbReference type="Proteomes" id="UP001280581">
    <property type="component" value="Unassembled WGS sequence"/>
</dbReference>
<organism evidence="2 3">
    <name type="scientific">Pseudopithomyces chartarum</name>
    <dbReference type="NCBI Taxonomy" id="1892770"/>
    <lineage>
        <taxon>Eukaryota</taxon>
        <taxon>Fungi</taxon>
        <taxon>Dikarya</taxon>
        <taxon>Ascomycota</taxon>
        <taxon>Pezizomycotina</taxon>
        <taxon>Dothideomycetes</taxon>
        <taxon>Pleosporomycetidae</taxon>
        <taxon>Pleosporales</taxon>
        <taxon>Massarineae</taxon>
        <taxon>Didymosphaeriaceae</taxon>
        <taxon>Pseudopithomyces</taxon>
    </lineage>
</organism>
<evidence type="ECO:0000256" key="1">
    <source>
        <dbReference type="SAM" id="MobiDB-lite"/>
    </source>
</evidence>
<sequence>MSYPDEDHGPYAQARGERQEWSAGVHWLVDNDDLPPSVDRIDPTHPGHPNYSLHFSQWNQDTNGAGFPEMEPIMDREVVHQAEAENWGYSLQDLSEFYIGAQEAYNPLPMSQPELPGEPMFYKEAWNEETMTVNWYRYFSEHLLALQSFDDGVQWHYNRANARANLPPTDEILRNRNVTREQYIQMASEPSNLDLEDHAARFALISREPDGGWELNNPKLTNDTRAKGLTTPPGLRRIQDSPAAATSQTALYHVLASWATREEVDVRLLGATPITAVELLTFFPYHVRWSGFARRIVNRTDGFTQNHLGSFMVLVRNITAANIVKNHISFMTKNWREENSKKQVYKNRSDTIEHSFMNWSPPKHRKGGRIIPIDYYVRDLAAGVPRANFPSGPDKGPLTYTIEHALDYKTYSGLKLSDVEAFSWARCFQWRCAYPFWMDNDSDKTTYRRHKDRLVAFEKTLSKTKSADTTAKVMQFAVN</sequence>
<dbReference type="EMBL" id="WVTA01000016">
    <property type="protein sequence ID" value="KAK3201195.1"/>
    <property type="molecule type" value="Genomic_DNA"/>
</dbReference>
<comment type="caution">
    <text evidence="2">The sequence shown here is derived from an EMBL/GenBank/DDBJ whole genome shotgun (WGS) entry which is preliminary data.</text>
</comment>
<protein>
    <submittedName>
        <fullName evidence="2">Uncharacterized protein</fullName>
    </submittedName>
</protein>
<keyword evidence="3" id="KW-1185">Reference proteome</keyword>